<dbReference type="GO" id="GO:0008836">
    <property type="term" value="F:diaminopimelate decarboxylase activity"/>
    <property type="evidence" value="ECO:0007669"/>
    <property type="project" value="TreeGrafter"/>
</dbReference>
<dbReference type="Gene3D" id="2.40.37.10">
    <property type="entry name" value="Lyase, Ornithine Decarboxylase, Chain A, domain 1"/>
    <property type="match status" value="1"/>
</dbReference>
<name>A0A0S2KK48_9BACT</name>
<organism evidence="4 5">
    <name type="scientific">Hoylesella enoeca</name>
    <dbReference type="NCBI Taxonomy" id="76123"/>
    <lineage>
        <taxon>Bacteria</taxon>
        <taxon>Pseudomonadati</taxon>
        <taxon>Bacteroidota</taxon>
        <taxon>Bacteroidia</taxon>
        <taxon>Bacteroidales</taxon>
        <taxon>Prevotellaceae</taxon>
        <taxon>Hoylesella</taxon>
    </lineage>
</organism>
<dbReference type="Gene3D" id="3.20.20.10">
    <property type="entry name" value="Alanine racemase"/>
    <property type="match status" value="1"/>
</dbReference>
<dbReference type="InterPro" id="IPR022644">
    <property type="entry name" value="De-COase2_N"/>
</dbReference>
<feature type="domain" description="Orn/DAP/Arg decarboxylase 2 N-terminal" evidence="3">
    <location>
        <begin position="34"/>
        <end position="127"/>
    </location>
</feature>
<dbReference type="STRING" id="76123.AS203_05685"/>
<dbReference type="InterPro" id="IPR029066">
    <property type="entry name" value="PLP-binding_barrel"/>
</dbReference>
<dbReference type="KEGG" id="peo:AS203_05685"/>
<evidence type="ECO:0000313" key="4">
    <source>
        <dbReference type="EMBL" id="ALO48629.1"/>
    </source>
</evidence>
<dbReference type="InterPro" id="IPR009006">
    <property type="entry name" value="Ala_racemase/Decarboxylase_C"/>
</dbReference>
<evidence type="ECO:0000313" key="5">
    <source>
        <dbReference type="Proteomes" id="UP000056252"/>
    </source>
</evidence>
<evidence type="ECO:0000256" key="1">
    <source>
        <dbReference type="ARBA" id="ARBA00001933"/>
    </source>
</evidence>
<reference evidence="5" key="1">
    <citation type="submission" date="2015-11" db="EMBL/GenBank/DDBJ databases">
        <authorList>
            <person name="Holder M.E."/>
            <person name="Ajami N.J."/>
            <person name="Petrosino J.F."/>
        </authorList>
    </citation>
    <scope>NUCLEOTIDE SEQUENCE [LARGE SCALE GENOMIC DNA]</scope>
    <source>
        <strain evidence="5">F0113</strain>
    </source>
</reference>
<evidence type="ECO:0000259" key="3">
    <source>
        <dbReference type="Pfam" id="PF02784"/>
    </source>
</evidence>
<keyword evidence="5" id="KW-1185">Reference proteome</keyword>
<sequence>MTQMFPISKLKTLQTPFYYYDTDLLRATLHTINDKVAQHNNYVAYYAVKTNANPEIWQIICEAGLGANTISGDEKEKVIESGFQQDRIVFAEVDKSDWEIHLALDENILYFKVEGIPELAIIDKSATERLY</sequence>
<gene>
    <name evidence="4" type="ORF">AS203_05685</name>
</gene>
<dbReference type="SUPFAM" id="SSF51419">
    <property type="entry name" value="PLP-binding barrel"/>
    <property type="match status" value="1"/>
</dbReference>
<dbReference type="eggNOG" id="COG0019">
    <property type="taxonomic scope" value="Bacteria"/>
</dbReference>
<dbReference type="RefSeq" id="WP_025065715.1">
    <property type="nucleotide sequence ID" value="NZ_CP013195.1"/>
</dbReference>
<comment type="cofactor">
    <cofactor evidence="1">
        <name>pyridoxal 5'-phosphate</name>
        <dbReference type="ChEBI" id="CHEBI:597326"/>
    </cofactor>
</comment>
<dbReference type="EMBL" id="CP013195">
    <property type="protein sequence ID" value="ALO48629.1"/>
    <property type="molecule type" value="Genomic_DNA"/>
</dbReference>
<dbReference type="PANTHER" id="PTHR43727">
    <property type="entry name" value="DIAMINOPIMELATE DECARBOXYLASE"/>
    <property type="match status" value="1"/>
</dbReference>
<keyword evidence="2" id="KW-0663">Pyridoxal phosphate</keyword>
<dbReference type="OrthoDB" id="9802241at2"/>
<protein>
    <recommendedName>
        <fullName evidence="3">Orn/DAP/Arg decarboxylase 2 N-terminal domain-containing protein</fullName>
    </recommendedName>
</protein>
<dbReference type="Pfam" id="PF02784">
    <property type="entry name" value="Orn_Arg_deC_N"/>
    <property type="match status" value="1"/>
</dbReference>
<dbReference type="AlphaFoldDB" id="A0A0S2KK48"/>
<dbReference type="PANTHER" id="PTHR43727:SF2">
    <property type="entry name" value="GROUP IV DECARBOXYLASE"/>
    <property type="match status" value="1"/>
</dbReference>
<dbReference type="GO" id="GO:0009089">
    <property type="term" value="P:lysine biosynthetic process via diaminopimelate"/>
    <property type="evidence" value="ECO:0007669"/>
    <property type="project" value="TreeGrafter"/>
</dbReference>
<dbReference type="Proteomes" id="UP000056252">
    <property type="component" value="Chromosome"/>
</dbReference>
<proteinExistence type="predicted"/>
<accession>A0A0S2KK48</accession>
<evidence type="ECO:0000256" key="2">
    <source>
        <dbReference type="ARBA" id="ARBA00022898"/>
    </source>
</evidence>